<reference evidence="2 3" key="1">
    <citation type="submission" date="2021-04" db="EMBL/GenBank/DDBJ databases">
        <authorList>
            <person name="Rodrigo-Torres L."/>
            <person name="Arahal R. D."/>
            <person name="Lucena T."/>
        </authorList>
    </citation>
    <scope>NUCLEOTIDE SEQUENCE [LARGE SCALE GENOMIC DNA]</scope>
    <source>
        <strain evidence="2 3">CECT 9623</strain>
    </source>
</reference>
<dbReference type="InterPro" id="IPR030914">
    <property type="entry name" value="Mob_CxxC_CxxC"/>
</dbReference>
<dbReference type="Proteomes" id="UP000679725">
    <property type="component" value="Unassembled WGS sequence"/>
</dbReference>
<evidence type="ECO:0008006" key="4">
    <source>
        <dbReference type="Google" id="ProtNLM"/>
    </source>
</evidence>
<feature type="transmembrane region" description="Helical" evidence="1">
    <location>
        <begin position="88"/>
        <end position="112"/>
    </location>
</feature>
<keyword evidence="3" id="KW-1185">Reference proteome</keyword>
<protein>
    <recommendedName>
        <fullName evidence="4">SMODS and SLOG-associating 2TM effector domain-containing protein</fullName>
    </recommendedName>
</protein>
<feature type="transmembrane region" description="Helical" evidence="1">
    <location>
        <begin position="63"/>
        <end position="82"/>
    </location>
</feature>
<evidence type="ECO:0000313" key="3">
    <source>
        <dbReference type="Proteomes" id="UP000679725"/>
    </source>
</evidence>
<keyword evidence="1" id="KW-0472">Membrane</keyword>
<proteinExistence type="predicted"/>
<dbReference type="EMBL" id="CAJRAU010000001">
    <property type="protein sequence ID" value="CAG5067965.1"/>
    <property type="molecule type" value="Genomic_DNA"/>
</dbReference>
<keyword evidence="1" id="KW-0812">Transmembrane</keyword>
<accession>A0ABM8UKG0</accession>
<organism evidence="2 3">
    <name type="scientific">Dyadobacter linearis</name>
    <dbReference type="NCBI Taxonomy" id="2823330"/>
    <lineage>
        <taxon>Bacteria</taxon>
        <taxon>Pseudomonadati</taxon>
        <taxon>Bacteroidota</taxon>
        <taxon>Cytophagia</taxon>
        <taxon>Cytophagales</taxon>
        <taxon>Spirosomataceae</taxon>
        <taxon>Dyadobacter</taxon>
    </lineage>
</organism>
<evidence type="ECO:0000313" key="2">
    <source>
        <dbReference type="EMBL" id="CAG5067965.1"/>
    </source>
</evidence>
<evidence type="ECO:0000256" key="1">
    <source>
        <dbReference type="SAM" id="Phobius"/>
    </source>
</evidence>
<sequence length="212" mass="23893">MHCNNILNDNHIQIPFNLYGHKMSDEDRSDTIQADCWNRALDCFAYNYIYAGKLNKISPWLQWSKVLGIIVPVLIGAILTTYANDSKIIDLTIAITSPFAIAQLVVSTYITVSGLEEKAALFSSQTIQFSLLNSEFQSLGLTPLPSIDIYQARYEVLKERERSLSVHHHQVSEEELRKGMRSGLRNYQRECAGCKTVPLSMISTNCPVCGNF</sequence>
<comment type="caution">
    <text evidence="2">The sequence shown here is derived from an EMBL/GenBank/DDBJ whole genome shotgun (WGS) entry which is preliminary data.</text>
</comment>
<name>A0ABM8UKG0_9BACT</name>
<gene>
    <name evidence="2" type="ORF">DYBT9623_00693</name>
</gene>
<dbReference type="NCBIfam" id="TIGR04402">
    <property type="entry name" value="mob_CxxC_CxxC"/>
    <property type="match status" value="1"/>
</dbReference>
<keyword evidence="1" id="KW-1133">Transmembrane helix</keyword>